<dbReference type="Proteomes" id="UP001456524">
    <property type="component" value="Unassembled WGS sequence"/>
</dbReference>
<evidence type="ECO:0000313" key="4">
    <source>
        <dbReference type="Proteomes" id="UP001456524"/>
    </source>
</evidence>
<keyword evidence="4" id="KW-1185">Reference proteome</keyword>
<comment type="caution">
    <text evidence="3">The sequence shown here is derived from an EMBL/GenBank/DDBJ whole genome shotgun (WGS) entry which is preliminary data.</text>
</comment>
<keyword evidence="2" id="KW-0732">Signal</keyword>
<sequence>MRPSSPRQGSKSQPAASKGISMLQLLLLASCFLSITHHYCHPGAGSLRQQPQPQPQPPSTACCSHHLNSAQLATMSAPDPPDRPTDMKNPKRCRLCDDFDPDGTTHNDLLAHFAERHPLHEVFRCPREGCTMSTNIWSSLSRHYWRAKGHAKTPEQQKKVDEERKRDTRRGGRKKKKEDRKRRAQAENEDGDNGEREHHEREDHGATLMRDFEQEIAAFKLAQATRDEAQPQQSVQQSPQQQQVQHKHQHPPPQFSQFPLQHSPPPFNPLLQQPQQYNIAQDLQDQQRIHQQQHQNQFELHLHQFQIEQDPEPAHEPQHADNFLSRPQSGLSQQHPYNMYPKFQQQHHYIPPEVEQQHSTAFLLWPQSGTPQQQPYYQHLQYPQYPQQHQYYHSEVEQHVQPQLETQYFREQRHDEHQQVQQQYQYDQPEVEQDVEPQHDEHRQL</sequence>
<evidence type="ECO:0000256" key="2">
    <source>
        <dbReference type="SAM" id="SignalP"/>
    </source>
</evidence>
<feature type="compositionally biased region" description="Basic residues" evidence="1">
    <location>
        <begin position="171"/>
        <end position="183"/>
    </location>
</feature>
<feature type="compositionally biased region" description="Low complexity" evidence="1">
    <location>
        <begin position="230"/>
        <end position="244"/>
    </location>
</feature>
<evidence type="ECO:0000313" key="3">
    <source>
        <dbReference type="EMBL" id="KAK8176941.1"/>
    </source>
</evidence>
<feature type="chain" id="PRO_5046381141" evidence="2">
    <location>
        <begin position="39"/>
        <end position="445"/>
    </location>
</feature>
<name>A0ABR1Y5N7_9PEZI</name>
<feature type="compositionally biased region" description="Basic and acidic residues" evidence="1">
    <location>
        <begin position="408"/>
        <end position="418"/>
    </location>
</feature>
<feature type="compositionally biased region" description="Basic and acidic residues" evidence="1">
    <location>
        <begin position="436"/>
        <end position="445"/>
    </location>
</feature>
<feature type="compositionally biased region" description="Low complexity" evidence="1">
    <location>
        <begin position="419"/>
        <end position="428"/>
    </location>
</feature>
<feature type="signal peptide" evidence="2">
    <location>
        <begin position="1"/>
        <end position="38"/>
    </location>
</feature>
<protein>
    <submittedName>
        <fullName evidence="3">Uncharacterized protein</fullName>
    </submittedName>
</protein>
<feature type="compositionally biased region" description="Basic and acidic residues" evidence="1">
    <location>
        <begin position="193"/>
        <end position="203"/>
    </location>
</feature>
<organism evidence="3 4">
    <name type="scientific">Phyllosticta citrichinensis</name>
    <dbReference type="NCBI Taxonomy" id="1130410"/>
    <lineage>
        <taxon>Eukaryota</taxon>
        <taxon>Fungi</taxon>
        <taxon>Dikarya</taxon>
        <taxon>Ascomycota</taxon>
        <taxon>Pezizomycotina</taxon>
        <taxon>Dothideomycetes</taxon>
        <taxon>Dothideomycetes incertae sedis</taxon>
        <taxon>Botryosphaeriales</taxon>
        <taxon>Phyllostictaceae</taxon>
        <taxon>Phyllosticta</taxon>
    </lineage>
</organism>
<dbReference type="EMBL" id="JBBWUH010000001">
    <property type="protein sequence ID" value="KAK8176941.1"/>
    <property type="molecule type" value="Genomic_DNA"/>
</dbReference>
<accession>A0ABR1Y5N7</accession>
<dbReference type="PROSITE" id="PS51257">
    <property type="entry name" value="PROKAR_LIPOPROTEIN"/>
    <property type="match status" value="1"/>
</dbReference>
<feature type="compositionally biased region" description="Basic and acidic residues" evidence="1">
    <location>
        <begin position="152"/>
        <end position="170"/>
    </location>
</feature>
<gene>
    <name evidence="3" type="ORF">IWX90DRAFT_473981</name>
</gene>
<feature type="region of interest" description="Disordered" evidence="1">
    <location>
        <begin position="224"/>
        <end position="272"/>
    </location>
</feature>
<evidence type="ECO:0000256" key="1">
    <source>
        <dbReference type="SAM" id="MobiDB-lite"/>
    </source>
</evidence>
<proteinExistence type="predicted"/>
<feature type="region of interest" description="Disordered" evidence="1">
    <location>
        <begin position="404"/>
        <end position="445"/>
    </location>
</feature>
<reference evidence="3 4" key="1">
    <citation type="journal article" date="2022" name="G3 (Bethesda)">
        <title>Enemy or ally: a genomic approach to elucidate the lifestyle of Phyllosticta citrichinaensis.</title>
        <authorList>
            <person name="Buijs V.A."/>
            <person name="Groenewald J.Z."/>
            <person name="Haridas S."/>
            <person name="LaButti K.M."/>
            <person name="Lipzen A."/>
            <person name="Martin F.M."/>
            <person name="Barry K."/>
            <person name="Grigoriev I.V."/>
            <person name="Crous P.W."/>
            <person name="Seidl M.F."/>
        </authorList>
    </citation>
    <scope>NUCLEOTIDE SEQUENCE [LARGE SCALE GENOMIC DNA]</scope>
    <source>
        <strain evidence="3 4">CBS 129764</strain>
    </source>
</reference>
<feature type="region of interest" description="Disordered" evidence="1">
    <location>
        <begin position="148"/>
        <end position="203"/>
    </location>
</feature>